<dbReference type="Proteomes" id="UP000828390">
    <property type="component" value="Unassembled WGS sequence"/>
</dbReference>
<protein>
    <submittedName>
        <fullName evidence="2">Uncharacterized protein</fullName>
    </submittedName>
</protein>
<sequence>MYTKCLTQAAKFKQFMPIHAIRQTELTKKRKIEERKLHPPDEGFEEEKPRYHGIYSKRYPPEP</sequence>
<dbReference type="EMBL" id="JAIWYP010000005">
    <property type="protein sequence ID" value="KAH3816344.1"/>
    <property type="molecule type" value="Genomic_DNA"/>
</dbReference>
<name>A0A9D4GJ31_DREPO</name>
<gene>
    <name evidence="2" type="ORF">DPMN_117859</name>
</gene>
<evidence type="ECO:0000256" key="1">
    <source>
        <dbReference type="SAM" id="MobiDB-lite"/>
    </source>
</evidence>
<accession>A0A9D4GJ31</accession>
<proteinExistence type="predicted"/>
<feature type="region of interest" description="Disordered" evidence="1">
    <location>
        <begin position="32"/>
        <end position="63"/>
    </location>
</feature>
<reference evidence="2" key="1">
    <citation type="journal article" date="2019" name="bioRxiv">
        <title>The Genome of the Zebra Mussel, Dreissena polymorpha: A Resource for Invasive Species Research.</title>
        <authorList>
            <person name="McCartney M.A."/>
            <person name="Auch B."/>
            <person name="Kono T."/>
            <person name="Mallez S."/>
            <person name="Zhang Y."/>
            <person name="Obille A."/>
            <person name="Becker A."/>
            <person name="Abrahante J.E."/>
            <person name="Garbe J."/>
            <person name="Badalamenti J.P."/>
            <person name="Herman A."/>
            <person name="Mangelson H."/>
            <person name="Liachko I."/>
            <person name="Sullivan S."/>
            <person name="Sone E.D."/>
            <person name="Koren S."/>
            <person name="Silverstein K.A.T."/>
            <person name="Beckman K.B."/>
            <person name="Gohl D.M."/>
        </authorList>
    </citation>
    <scope>NUCLEOTIDE SEQUENCE</scope>
    <source>
        <strain evidence="2">Duluth1</strain>
        <tissue evidence="2">Whole animal</tissue>
    </source>
</reference>
<reference evidence="2" key="2">
    <citation type="submission" date="2020-11" db="EMBL/GenBank/DDBJ databases">
        <authorList>
            <person name="McCartney M.A."/>
            <person name="Auch B."/>
            <person name="Kono T."/>
            <person name="Mallez S."/>
            <person name="Becker A."/>
            <person name="Gohl D.M."/>
            <person name="Silverstein K.A.T."/>
            <person name="Koren S."/>
            <person name="Bechman K.B."/>
            <person name="Herman A."/>
            <person name="Abrahante J.E."/>
            <person name="Garbe J."/>
        </authorList>
    </citation>
    <scope>NUCLEOTIDE SEQUENCE</scope>
    <source>
        <strain evidence="2">Duluth1</strain>
        <tissue evidence="2">Whole animal</tissue>
    </source>
</reference>
<feature type="compositionally biased region" description="Basic and acidic residues" evidence="1">
    <location>
        <begin position="32"/>
        <end position="50"/>
    </location>
</feature>
<organism evidence="2 3">
    <name type="scientific">Dreissena polymorpha</name>
    <name type="common">Zebra mussel</name>
    <name type="synonym">Mytilus polymorpha</name>
    <dbReference type="NCBI Taxonomy" id="45954"/>
    <lineage>
        <taxon>Eukaryota</taxon>
        <taxon>Metazoa</taxon>
        <taxon>Spiralia</taxon>
        <taxon>Lophotrochozoa</taxon>
        <taxon>Mollusca</taxon>
        <taxon>Bivalvia</taxon>
        <taxon>Autobranchia</taxon>
        <taxon>Heteroconchia</taxon>
        <taxon>Euheterodonta</taxon>
        <taxon>Imparidentia</taxon>
        <taxon>Neoheterodontei</taxon>
        <taxon>Myida</taxon>
        <taxon>Dreissenoidea</taxon>
        <taxon>Dreissenidae</taxon>
        <taxon>Dreissena</taxon>
    </lineage>
</organism>
<evidence type="ECO:0000313" key="2">
    <source>
        <dbReference type="EMBL" id="KAH3816344.1"/>
    </source>
</evidence>
<dbReference type="AlphaFoldDB" id="A0A9D4GJ31"/>
<comment type="caution">
    <text evidence="2">The sequence shown here is derived from an EMBL/GenBank/DDBJ whole genome shotgun (WGS) entry which is preliminary data.</text>
</comment>
<evidence type="ECO:0000313" key="3">
    <source>
        <dbReference type="Proteomes" id="UP000828390"/>
    </source>
</evidence>
<keyword evidence="3" id="KW-1185">Reference proteome</keyword>